<feature type="domain" description="Acyl-CoA dehydrogenase/oxidase C-terminal" evidence="6">
    <location>
        <begin position="203"/>
        <end position="340"/>
    </location>
</feature>
<organism evidence="8 9">
    <name type="scientific">Nocardia speluncae</name>
    <dbReference type="NCBI Taxonomy" id="419477"/>
    <lineage>
        <taxon>Bacteria</taxon>
        <taxon>Bacillati</taxon>
        <taxon>Actinomycetota</taxon>
        <taxon>Actinomycetes</taxon>
        <taxon>Mycobacteriales</taxon>
        <taxon>Nocardiaceae</taxon>
        <taxon>Nocardia</taxon>
    </lineage>
</organism>
<dbReference type="InterPro" id="IPR009075">
    <property type="entry name" value="AcylCo_DH/oxidase_C"/>
</dbReference>
<evidence type="ECO:0000256" key="2">
    <source>
        <dbReference type="ARBA" id="ARBA00009347"/>
    </source>
</evidence>
<dbReference type="RefSeq" id="WP_068035023.1">
    <property type="nucleotide sequence ID" value="NZ_JAAXOO010000001.1"/>
</dbReference>
<keyword evidence="4" id="KW-0274">FAD</keyword>
<proteinExistence type="inferred from homology"/>
<comment type="cofactor">
    <cofactor evidence="1">
        <name>FAD</name>
        <dbReference type="ChEBI" id="CHEBI:57692"/>
    </cofactor>
</comment>
<name>A0A846X9R7_9NOCA</name>
<comment type="caution">
    <text evidence="8">The sequence shown here is derived from an EMBL/GenBank/DDBJ whole genome shotgun (WGS) entry which is preliminary data.</text>
</comment>
<dbReference type="InterPro" id="IPR037069">
    <property type="entry name" value="AcylCoA_DH/ox_N_sf"/>
</dbReference>
<comment type="similarity">
    <text evidence="2">Belongs to the acyl-CoA dehydrogenase family.</text>
</comment>
<evidence type="ECO:0000259" key="6">
    <source>
        <dbReference type="Pfam" id="PF00441"/>
    </source>
</evidence>
<evidence type="ECO:0000256" key="3">
    <source>
        <dbReference type="ARBA" id="ARBA00022630"/>
    </source>
</evidence>
<protein>
    <submittedName>
        <fullName evidence="8">Acyl-CoA/acyl-ACP dehydrogenase</fullName>
    </submittedName>
</protein>
<dbReference type="SUPFAM" id="SSF56645">
    <property type="entry name" value="Acyl-CoA dehydrogenase NM domain-like"/>
    <property type="match status" value="1"/>
</dbReference>
<dbReference type="Pfam" id="PF00441">
    <property type="entry name" value="Acyl-CoA_dh_1"/>
    <property type="match status" value="1"/>
</dbReference>
<gene>
    <name evidence="8" type="ORF">HGA13_00570</name>
</gene>
<feature type="domain" description="Acyl-CoA dehydrogenase/oxidase N-terminal" evidence="7">
    <location>
        <begin position="9"/>
        <end position="86"/>
    </location>
</feature>
<dbReference type="Gene3D" id="1.20.140.10">
    <property type="entry name" value="Butyryl-CoA Dehydrogenase, subunit A, domain 3"/>
    <property type="match status" value="1"/>
</dbReference>
<keyword evidence="5" id="KW-0560">Oxidoreductase</keyword>
<reference evidence="8 9" key="1">
    <citation type="submission" date="2020-04" db="EMBL/GenBank/DDBJ databases">
        <title>MicrobeNet Type strains.</title>
        <authorList>
            <person name="Nicholson A.C."/>
        </authorList>
    </citation>
    <scope>NUCLEOTIDE SEQUENCE [LARGE SCALE GENOMIC DNA]</scope>
    <source>
        <strain evidence="8 9">DSM 45078</strain>
    </source>
</reference>
<dbReference type="GO" id="GO:0050660">
    <property type="term" value="F:flavin adenine dinucleotide binding"/>
    <property type="evidence" value="ECO:0007669"/>
    <property type="project" value="InterPro"/>
</dbReference>
<dbReference type="Pfam" id="PF02771">
    <property type="entry name" value="Acyl-CoA_dh_N"/>
    <property type="match status" value="1"/>
</dbReference>
<dbReference type="PANTHER" id="PTHR43884:SF20">
    <property type="entry name" value="ACYL-COA DEHYDROGENASE FADE28"/>
    <property type="match status" value="1"/>
</dbReference>
<dbReference type="PANTHER" id="PTHR43884">
    <property type="entry name" value="ACYL-COA DEHYDROGENASE"/>
    <property type="match status" value="1"/>
</dbReference>
<keyword evidence="3" id="KW-0285">Flavoprotein</keyword>
<dbReference type="InterPro" id="IPR036250">
    <property type="entry name" value="AcylCo_DH-like_C"/>
</dbReference>
<dbReference type="InterPro" id="IPR013786">
    <property type="entry name" value="AcylCoA_DH/ox_N"/>
</dbReference>
<dbReference type="AlphaFoldDB" id="A0A846X9R7"/>
<dbReference type="Gene3D" id="1.10.540.10">
    <property type="entry name" value="Acyl-CoA dehydrogenase/oxidase, N-terminal domain"/>
    <property type="match status" value="1"/>
</dbReference>
<evidence type="ECO:0000256" key="1">
    <source>
        <dbReference type="ARBA" id="ARBA00001974"/>
    </source>
</evidence>
<dbReference type="InterPro" id="IPR009100">
    <property type="entry name" value="AcylCoA_DH/oxidase_NM_dom_sf"/>
</dbReference>
<evidence type="ECO:0000256" key="4">
    <source>
        <dbReference type="ARBA" id="ARBA00022827"/>
    </source>
</evidence>
<dbReference type="Proteomes" id="UP000565715">
    <property type="component" value="Unassembled WGS sequence"/>
</dbReference>
<evidence type="ECO:0000256" key="5">
    <source>
        <dbReference type="ARBA" id="ARBA00023002"/>
    </source>
</evidence>
<dbReference type="GO" id="GO:0003995">
    <property type="term" value="F:acyl-CoA dehydrogenase activity"/>
    <property type="evidence" value="ECO:0007669"/>
    <property type="project" value="TreeGrafter"/>
</dbReference>
<evidence type="ECO:0000259" key="7">
    <source>
        <dbReference type="Pfam" id="PF02771"/>
    </source>
</evidence>
<evidence type="ECO:0000313" key="8">
    <source>
        <dbReference type="EMBL" id="NKY31570.1"/>
    </source>
</evidence>
<accession>A0A846X9R7</accession>
<evidence type="ECO:0000313" key="9">
    <source>
        <dbReference type="Proteomes" id="UP000565715"/>
    </source>
</evidence>
<dbReference type="SUPFAM" id="SSF47203">
    <property type="entry name" value="Acyl-CoA dehydrogenase C-terminal domain-like"/>
    <property type="match status" value="1"/>
</dbReference>
<dbReference type="EMBL" id="JAAXOO010000001">
    <property type="protein sequence ID" value="NKY31570.1"/>
    <property type="molecule type" value="Genomic_DNA"/>
</dbReference>
<sequence length="368" mass="37336">MTGPNAELLATVRAMIERAGVDTTTPAAGMDSAVWSVLADAGFTGIGIPEDRGGSGGTLAEALTVVSAAVTGGALTMLIEHTVLAGWLAARCDISLGAHTATIAHARPGTAVREAGAGGPVLDGSVRAVVHGADADRLVILLDPVVADRGPAVAFLSATGSGVTATPGTDLIGAAVTDYDFDAVAVESYAESPVGEPELTERGALAYAVALAAAARAVCDRTVEYAGQRTQFGRPLSKFQAVQQRLAGMAALTTLMETAIEAAVAEDAGSDPNRARTAIAAAKVVTSSSAREIAAAGHQLHGAIGFTAEYPLGRSTTALLAWRERYGSERYWAGILADRILEGGADVWDLVTGSGDVGTRAATEGNNR</sequence>
<keyword evidence="9" id="KW-1185">Reference proteome</keyword>